<keyword evidence="5" id="KW-0408">Iron</keyword>
<comment type="similarity">
    <text evidence="1">Belongs to the cytochrome P450 family.</text>
</comment>
<proteinExistence type="inferred from homology"/>
<accession>A0A210Q3M2</accession>
<dbReference type="InterPro" id="IPR036396">
    <property type="entry name" value="Cyt_P450_sf"/>
</dbReference>
<evidence type="ECO:0000256" key="4">
    <source>
        <dbReference type="ARBA" id="ARBA00023002"/>
    </source>
</evidence>
<protein>
    <submittedName>
        <fullName evidence="6">Cytochrome P450 3A31</fullName>
    </submittedName>
</protein>
<dbReference type="InterPro" id="IPR050705">
    <property type="entry name" value="Cytochrome_P450_3A"/>
</dbReference>
<dbReference type="Pfam" id="PF00067">
    <property type="entry name" value="p450"/>
    <property type="match status" value="1"/>
</dbReference>
<evidence type="ECO:0000256" key="1">
    <source>
        <dbReference type="ARBA" id="ARBA00010617"/>
    </source>
</evidence>
<reference evidence="6 7" key="1">
    <citation type="journal article" date="2017" name="Nat. Ecol. Evol.">
        <title>Scallop genome provides insights into evolution of bilaterian karyotype and development.</title>
        <authorList>
            <person name="Wang S."/>
            <person name="Zhang J."/>
            <person name="Jiao W."/>
            <person name="Li J."/>
            <person name="Xun X."/>
            <person name="Sun Y."/>
            <person name="Guo X."/>
            <person name="Huan P."/>
            <person name="Dong B."/>
            <person name="Zhang L."/>
            <person name="Hu X."/>
            <person name="Sun X."/>
            <person name="Wang J."/>
            <person name="Zhao C."/>
            <person name="Wang Y."/>
            <person name="Wang D."/>
            <person name="Huang X."/>
            <person name="Wang R."/>
            <person name="Lv J."/>
            <person name="Li Y."/>
            <person name="Zhang Z."/>
            <person name="Liu B."/>
            <person name="Lu W."/>
            <person name="Hui Y."/>
            <person name="Liang J."/>
            <person name="Zhou Z."/>
            <person name="Hou R."/>
            <person name="Li X."/>
            <person name="Liu Y."/>
            <person name="Li H."/>
            <person name="Ning X."/>
            <person name="Lin Y."/>
            <person name="Zhao L."/>
            <person name="Xing Q."/>
            <person name="Dou J."/>
            <person name="Li Y."/>
            <person name="Mao J."/>
            <person name="Guo H."/>
            <person name="Dou H."/>
            <person name="Li T."/>
            <person name="Mu C."/>
            <person name="Jiang W."/>
            <person name="Fu Q."/>
            <person name="Fu X."/>
            <person name="Miao Y."/>
            <person name="Liu J."/>
            <person name="Yu Q."/>
            <person name="Li R."/>
            <person name="Liao H."/>
            <person name="Li X."/>
            <person name="Kong Y."/>
            <person name="Jiang Z."/>
            <person name="Chourrout D."/>
            <person name="Li R."/>
            <person name="Bao Z."/>
        </authorList>
    </citation>
    <scope>NUCLEOTIDE SEQUENCE [LARGE SCALE GENOMIC DNA]</scope>
    <source>
        <strain evidence="6 7">PY_sf001</strain>
    </source>
</reference>
<evidence type="ECO:0000256" key="2">
    <source>
        <dbReference type="ARBA" id="ARBA00022617"/>
    </source>
</evidence>
<keyword evidence="4" id="KW-0560">Oxidoreductase</keyword>
<organism evidence="6 7">
    <name type="scientific">Mizuhopecten yessoensis</name>
    <name type="common">Japanese scallop</name>
    <name type="synonym">Patinopecten yessoensis</name>
    <dbReference type="NCBI Taxonomy" id="6573"/>
    <lineage>
        <taxon>Eukaryota</taxon>
        <taxon>Metazoa</taxon>
        <taxon>Spiralia</taxon>
        <taxon>Lophotrochozoa</taxon>
        <taxon>Mollusca</taxon>
        <taxon>Bivalvia</taxon>
        <taxon>Autobranchia</taxon>
        <taxon>Pteriomorphia</taxon>
        <taxon>Pectinida</taxon>
        <taxon>Pectinoidea</taxon>
        <taxon>Pectinidae</taxon>
        <taxon>Mizuhopecten</taxon>
    </lineage>
</organism>
<dbReference type="SUPFAM" id="SSF48264">
    <property type="entry name" value="Cytochrome P450"/>
    <property type="match status" value="1"/>
</dbReference>
<evidence type="ECO:0000313" key="7">
    <source>
        <dbReference type="Proteomes" id="UP000242188"/>
    </source>
</evidence>
<evidence type="ECO:0000256" key="5">
    <source>
        <dbReference type="ARBA" id="ARBA00023004"/>
    </source>
</evidence>
<comment type="caution">
    <text evidence="6">The sequence shown here is derived from an EMBL/GenBank/DDBJ whole genome shotgun (WGS) entry which is preliminary data.</text>
</comment>
<dbReference type="GO" id="GO:0005506">
    <property type="term" value="F:iron ion binding"/>
    <property type="evidence" value="ECO:0007669"/>
    <property type="project" value="InterPro"/>
</dbReference>
<dbReference type="GO" id="GO:0008395">
    <property type="term" value="F:steroid hydroxylase activity"/>
    <property type="evidence" value="ECO:0007669"/>
    <property type="project" value="TreeGrafter"/>
</dbReference>
<sequence length="112" mass="12958">MFTFYHLAIHTDVCDRVMQEVDDNLGKENPDYDNIKTLTYMEMVIEETMRIFPAASRIDRIASRDVTIGNVEIPKGMIVNIPVGAIQMDPEYWPDPDKFDPESTRVFQLAFL</sequence>
<dbReference type="EMBL" id="NEDP02005120">
    <property type="protein sequence ID" value="OWF43341.1"/>
    <property type="molecule type" value="Genomic_DNA"/>
</dbReference>
<evidence type="ECO:0000313" key="6">
    <source>
        <dbReference type="EMBL" id="OWF43341.1"/>
    </source>
</evidence>
<evidence type="ECO:0000256" key="3">
    <source>
        <dbReference type="ARBA" id="ARBA00022723"/>
    </source>
</evidence>
<dbReference type="InterPro" id="IPR001128">
    <property type="entry name" value="Cyt_P450"/>
</dbReference>
<dbReference type="GO" id="GO:0020037">
    <property type="term" value="F:heme binding"/>
    <property type="evidence" value="ECO:0007669"/>
    <property type="project" value="InterPro"/>
</dbReference>
<dbReference type="GO" id="GO:0016705">
    <property type="term" value="F:oxidoreductase activity, acting on paired donors, with incorporation or reduction of molecular oxygen"/>
    <property type="evidence" value="ECO:0007669"/>
    <property type="project" value="InterPro"/>
</dbReference>
<dbReference type="STRING" id="6573.A0A210Q3M2"/>
<keyword evidence="3" id="KW-0479">Metal-binding</keyword>
<name>A0A210Q3M2_MIZYE</name>
<dbReference type="PANTHER" id="PTHR24302">
    <property type="entry name" value="CYTOCHROME P450 FAMILY 3"/>
    <property type="match status" value="1"/>
</dbReference>
<dbReference type="Gene3D" id="1.10.630.10">
    <property type="entry name" value="Cytochrome P450"/>
    <property type="match status" value="1"/>
</dbReference>
<gene>
    <name evidence="6" type="ORF">KP79_PYT12655</name>
</gene>
<keyword evidence="2" id="KW-0349">Heme</keyword>
<dbReference type="OrthoDB" id="2789670at2759"/>
<dbReference type="Proteomes" id="UP000242188">
    <property type="component" value="Unassembled WGS sequence"/>
</dbReference>
<dbReference type="AlphaFoldDB" id="A0A210Q3M2"/>
<keyword evidence="7" id="KW-1185">Reference proteome</keyword>
<dbReference type="PANTHER" id="PTHR24302:SF15">
    <property type="entry name" value="FATTY-ACID PEROXYGENASE"/>
    <property type="match status" value="1"/>
</dbReference>